<accession>S8AFI1</accession>
<dbReference type="EMBL" id="AQGS01000443">
    <property type="protein sequence ID" value="EPS39891.1"/>
    <property type="molecule type" value="Genomic_DNA"/>
</dbReference>
<sequence length="243" mass="25021">MSWAVGSIYISPALQHPYPPDYWEKCGQNTYCRKAANDYTKSCGTWLGLSEYCCSARVNSGSTVLIQPCDAVTGIQEETFSTFGSPSFNSSSCTDNGWAIFDYDPKGGEPIKTCCKKATNGYLQLNGANEERELGSEYIVGFRCGNFEITEVNGSKTNGENTGEPSPSPTSSSSSGGSSSGGGGGSEPVSSSGSSTTTTSSPTSGSASGGQSTPNTASRQGLTKVASFVLGSAFLAALVGAQL</sequence>
<dbReference type="Proteomes" id="UP000015100">
    <property type="component" value="Unassembled WGS sequence"/>
</dbReference>
<name>S8AFI1_DACHA</name>
<dbReference type="HOGENOM" id="CLU_1142363_0_0_1"/>
<evidence type="ECO:0000256" key="1">
    <source>
        <dbReference type="SAM" id="MobiDB-lite"/>
    </source>
</evidence>
<dbReference type="AlphaFoldDB" id="S8AFI1"/>
<protein>
    <submittedName>
        <fullName evidence="2">Uncharacterized protein</fullName>
    </submittedName>
</protein>
<gene>
    <name evidence="2" type="ORF">H072_6276</name>
</gene>
<reference evidence="2 3" key="1">
    <citation type="journal article" date="2013" name="PLoS Genet.">
        <title>Genomic mechanisms accounting for the adaptation to parasitism in nematode-trapping fungi.</title>
        <authorList>
            <person name="Meerupati T."/>
            <person name="Andersson K.M."/>
            <person name="Friman E."/>
            <person name="Kumar D."/>
            <person name="Tunlid A."/>
            <person name="Ahren D."/>
        </authorList>
    </citation>
    <scope>NUCLEOTIDE SEQUENCE [LARGE SCALE GENOMIC DNA]</scope>
    <source>
        <strain evidence="2 3">CBS 200.50</strain>
    </source>
</reference>
<dbReference type="OrthoDB" id="5407303at2759"/>
<evidence type="ECO:0000313" key="3">
    <source>
        <dbReference type="Proteomes" id="UP000015100"/>
    </source>
</evidence>
<keyword evidence="3" id="KW-1185">Reference proteome</keyword>
<organism evidence="2 3">
    <name type="scientific">Dactylellina haptotyla (strain CBS 200.50)</name>
    <name type="common">Nematode-trapping fungus</name>
    <name type="synonym">Monacrosporium haptotylum</name>
    <dbReference type="NCBI Taxonomy" id="1284197"/>
    <lineage>
        <taxon>Eukaryota</taxon>
        <taxon>Fungi</taxon>
        <taxon>Dikarya</taxon>
        <taxon>Ascomycota</taxon>
        <taxon>Pezizomycotina</taxon>
        <taxon>Orbiliomycetes</taxon>
        <taxon>Orbiliales</taxon>
        <taxon>Orbiliaceae</taxon>
        <taxon>Dactylellina</taxon>
    </lineage>
</organism>
<feature type="compositionally biased region" description="Low complexity" evidence="1">
    <location>
        <begin position="187"/>
        <end position="214"/>
    </location>
</feature>
<dbReference type="OMA" id="EYCCSAR"/>
<proteinExistence type="predicted"/>
<comment type="caution">
    <text evidence="2">The sequence shown here is derived from an EMBL/GenBank/DDBJ whole genome shotgun (WGS) entry which is preliminary data.</text>
</comment>
<feature type="region of interest" description="Disordered" evidence="1">
    <location>
        <begin position="153"/>
        <end position="219"/>
    </location>
</feature>
<reference evidence="3" key="2">
    <citation type="submission" date="2013-04" db="EMBL/GenBank/DDBJ databases">
        <title>Genomic mechanisms accounting for the adaptation to parasitism in nematode-trapping fungi.</title>
        <authorList>
            <person name="Ahren D.G."/>
        </authorList>
    </citation>
    <scope>NUCLEOTIDE SEQUENCE [LARGE SCALE GENOMIC DNA]</scope>
    <source>
        <strain evidence="3">CBS 200.50</strain>
    </source>
</reference>
<feature type="compositionally biased region" description="Low complexity" evidence="1">
    <location>
        <begin position="162"/>
        <end position="177"/>
    </location>
</feature>
<evidence type="ECO:0000313" key="2">
    <source>
        <dbReference type="EMBL" id="EPS39891.1"/>
    </source>
</evidence>